<dbReference type="EMBL" id="AE017261">
    <property type="protein sequence ID" value="AAT42883.1"/>
    <property type="molecule type" value="Genomic_DNA"/>
</dbReference>
<dbReference type="AlphaFoldDB" id="Q6L2B9"/>
<dbReference type="HOGENOM" id="CLU_703852_0_0_2"/>
<proteinExistence type="predicted"/>
<dbReference type="RefSeq" id="WP_011177099.1">
    <property type="nucleotide sequence ID" value="NC_005877.1"/>
</dbReference>
<dbReference type="GO" id="GO:0016757">
    <property type="term" value="F:glycosyltransferase activity"/>
    <property type="evidence" value="ECO:0007669"/>
    <property type="project" value="UniProtKB-KW"/>
</dbReference>
<dbReference type="SUPFAM" id="SSF53756">
    <property type="entry name" value="UDP-Glycosyltransferase/glycogen phosphorylase"/>
    <property type="match status" value="1"/>
</dbReference>
<reference evidence="2 3" key="1">
    <citation type="journal article" date="2004" name="Proc. Natl. Acad. Sci. U.S.A.">
        <title>Genome sequence of Picrophilus torridus and its implications for life around pH 0.</title>
        <authorList>
            <person name="Futterer O."/>
            <person name="Angelov A."/>
            <person name="Liesegang H."/>
            <person name="Gottschalk G."/>
            <person name="Schleper C."/>
            <person name="Schepers B."/>
            <person name="Dock C."/>
            <person name="Antranikian G."/>
            <person name="Liebl W."/>
        </authorList>
    </citation>
    <scope>NUCLEOTIDE SEQUENCE [LARGE SCALE GENOMIC DNA]</scope>
    <source>
        <strain evidence="3">ATCC 700027 / DSM 9790 / JCM 10055 / NBRC 100828</strain>
    </source>
</reference>
<evidence type="ECO:0000259" key="1">
    <source>
        <dbReference type="Pfam" id="PF00534"/>
    </source>
</evidence>
<dbReference type="KEGG" id="pto:PTO0298"/>
<dbReference type="CAZy" id="GT4">
    <property type="family name" value="Glycosyltransferase Family 4"/>
</dbReference>
<evidence type="ECO:0000313" key="2">
    <source>
        <dbReference type="EMBL" id="AAT42883.1"/>
    </source>
</evidence>
<gene>
    <name evidence="2" type="ordered locus">PTO0298</name>
</gene>
<dbReference type="InterPro" id="IPR001296">
    <property type="entry name" value="Glyco_trans_1"/>
</dbReference>
<name>Q6L2B9_PICTO</name>
<sequence length="384" mass="44671">MLDNKMTAKTIIFWWPDATFNDVHWKKDPGSIPIELKRLGYKVILAVGKFASSKRSDEIDIIETNIHEKSSFAMNIINRINGFLSMIKIMRKHHPDTIIVEHSQIEAVLIMTLLKFYKKIIFKHSPLLILKLDADPESPDVQNNNSIYVFYRYIYTKSFDYIACESECSYNILTKPRLIEKYKNKYRIIPDGFYYDRISDNNNYPRQNIILSVGRIHPQKGHDILIEIFSKLKDKFPDWQLRIAGLVDDQSYMKALKKQIIDLNLCNSVKLITNISDEELIKEYKQSSIFCLLSRWGGFDIAKAEAIHYGLPIVITEAACGIYYKKYGSFVCNINDKNSIFEALSTLMSNPALRLEISKKQKDAILTWRDVALEFKKLIEIENN</sequence>
<dbReference type="OrthoDB" id="132546at2157"/>
<feature type="domain" description="Glycosyl transferase family 1" evidence="1">
    <location>
        <begin position="201"/>
        <end position="362"/>
    </location>
</feature>
<organism evidence="2 3">
    <name type="scientific">Picrophilus torridus (strain ATCC 700027 / DSM 9790 / JCM 10055 / NBRC 100828 / KAW 2/3)</name>
    <dbReference type="NCBI Taxonomy" id="1122961"/>
    <lineage>
        <taxon>Archaea</taxon>
        <taxon>Methanobacteriati</taxon>
        <taxon>Thermoplasmatota</taxon>
        <taxon>Thermoplasmata</taxon>
        <taxon>Thermoplasmatales</taxon>
        <taxon>Picrophilaceae</taxon>
        <taxon>Picrophilus</taxon>
    </lineage>
</organism>
<dbReference type="PANTHER" id="PTHR12526:SF630">
    <property type="entry name" value="GLYCOSYLTRANSFERASE"/>
    <property type="match status" value="1"/>
</dbReference>
<dbReference type="InParanoid" id="Q6L2B9"/>
<keyword evidence="2" id="KW-0808">Transferase</keyword>
<dbReference type="STRING" id="263820.PTO0298"/>
<dbReference type="Gene3D" id="3.40.50.2000">
    <property type="entry name" value="Glycogen Phosphorylase B"/>
    <property type="match status" value="2"/>
</dbReference>
<accession>Q6L2B9</accession>
<dbReference type="PaxDb" id="263820-PTO0298"/>
<dbReference type="Proteomes" id="UP000000438">
    <property type="component" value="Chromosome"/>
</dbReference>
<dbReference type="GeneID" id="2844181"/>
<dbReference type="Pfam" id="PF00534">
    <property type="entry name" value="Glycos_transf_1"/>
    <property type="match status" value="1"/>
</dbReference>
<keyword evidence="2" id="KW-0328">Glycosyltransferase</keyword>
<dbReference type="PANTHER" id="PTHR12526">
    <property type="entry name" value="GLYCOSYLTRANSFERASE"/>
    <property type="match status" value="1"/>
</dbReference>
<evidence type="ECO:0000313" key="3">
    <source>
        <dbReference type="Proteomes" id="UP000000438"/>
    </source>
</evidence>
<protein>
    <submittedName>
        <fullName evidence="2">Lipopolysaccharide N-acetylglucosaminyltransferase</fullName>
    </submittedName>
</protein>
<dbReference type="eggNOG" id="arCOG01407">
    <property type="taxonomic scope" value="Archaea"/>
</dbReference>